<organism evidence="1">
    <name type="scientific">Telmatobacter sp. DSM 110680</name>
    <dbReference type="NCBI Taxonomy" id="3036704"/>
    <lineage>
        <taxon>Bacteria</taxon>
        <taxon>Pseudomonadati</taxon>
        <taxon>Acidobacteriota</taxon>
        <taxon>Terriglobia</taxon>
        <taxon>Terriglobales</taxon>
        <taxon>Acidobacteriaceae</taxon>
        <taxon>Telmatobacter</taxon>
    </lineage>
</organism>
<dbReference type="EMBL" id="CP121196">
    <property type="protein sequence ID" value="XBH17614.1"/>
    <property type="molecule type" value="Genomic_DNA"/>
</dbReference>
<dbReference type="AlphaFoldDB" id="A0AAU7DIE6"/>
<gene>
    <name evidence="1" type="ORF">P8935_23985</name>
</gene>
<reference evidence="1" key="1">
    <citation type="submission" date="2023-03" db="EMBL/GenBank/DDBJ databases">
        <title>Edaphobacter sp.</title>
        <authorList>
            <person name="Huber K.J."/>
            <person name="Papendorf J."/>
            <person name="Pilke C."/>
            <person name="Bunk B."/>
            <person name="Sproeer C."/>
            <person name="Pester M."/>
        </authorList>
    </citation>
    <scope>NUCLEOTIDE SEQUENCE</scope>
    <source>
        <strain evidence="1">DSM 110680</strain>
    </source>
</reference>
<proteinExistence type="predicted"/>
<evidence type="ECO:0008006" key="2">
    <source>
        <dbReference type="Google" id="ProtNLM"/>
    </source>
</evidence>
<accession>A0AAU7DIE6</accession>
<dbReference type="RefSeq" id="WP_348262838.1">
    <property type="nucleotide sequence ID" value="NZ_CP121196.1"/>
</dbReference>
<name>A0AAU7DIE6_9BACT</name>
<evidence type="ECO:0000313" key="1">
    <source>
        <dbReference type="EMBL" id="XBH17614.1"/>
    </source>
</evidence>
<protein>
    <recommendedName>
        <fullName evidence="2">Integrase DNA-binding domain-containing protein</fullName>
    </recommendedName>
</protein>
<sequence length="99" mass="11693">MVSIPVKDKRYQLEIRRAIKRNAKTMNMTIYFNGPYLYSYSRDGQYIKGDYIGKKEDWRRKKVPRKVQAAALPFTTESVVRERVHKIESEYSSGERTLG</sequence>